<evidence type="ECO:0000313" key="3">
    <source>
        <dbReference type="Proteomes" id="UP000052022"/>
    </source>
</evidence>
<dbReference type="SUPFAM" id="SSF51120">
    <property type="entry name" value="beta-Roll"/>
    <property type="match status" value="1"/>
</dbReference>
<name>A0A0P1GBA5_9RHOB</name>
<dbReference type="Proteomes" id="UP000052022">
    <property type="component" value="Unassembled WGS sequence"/>
</dbReference>
<evidence type="ECO:0000256" key="1">
    <source>
        <dbReference type="SAM" id="MobiDB-lite"/>
    </source>
</evidence>
<organism evidence="2 3">
    <name type="scientific">Tritonibacter multivorans</name>
    <dbReference type="NCBI Taxonomy" id="928856"/>
    <lineage>
        <taxon>Bacteria</taxon>
        <taxon>Pseudomonadati</taxon>
        <taxon>Pseudomonadota</taxon>
        <taxon>Alphaproteobacteria</taxon>
        <taxon>Rhodobacterales</taxon>
        <taxon>Paracoccaceae</taxon>
        <taxon>Tritonibacter</taxon>
    </lineage>
</organism>
<sequence length="84" mass="8506">MGGHRGVACPAGGNDALWGFTGDDTLDGGTGEGGLRGEDGSDQFILADGFGSDTIFGLEAMDYAEDIDFRGVSTINSFAALTPA</sequence>
<reference evidence="2 3" key="1">
    <citation type="submission" date="2015-09" db="EMBL/GenBank/DDBJ databases">
        <authorList>
            <consortium name="Swine Surveillance"/>
        </authorList>
    </citation>
    <scope>NUCLEOTIDE SEQUENCE [LARGE SCALE GENOMIC DNA]</scope>
    <source>
        <strain evidence="2 3">CECT 7557</strain>
    </source>
</reference>
<keyword evidence="3" id="KW-1185">Reference proteome</keyword>
<dbReference type="AlphaFoldDB" id="A0A0P1GBA5"/>
<dbReference type="InterPro" id="IPR011049">
    <property type="entry name" value="Serralysin-like_metalloprot_C"/>
</dbReference>
<gene>
    <name evidence="2" type="ORF">TRM7557_02037</name>
</gene>
<dbReference type="Gene3D" id="2.150.10.10">
    <property type="entry name" value="Serralysin-like metalloprotease, C-terminal"/>
    <property type="match status" value="1"/>
</dbReference>
<proteinExistence type="predicted"/>
<evidence type="ECO:0000313" key="2">
    <source>
        <dbReference type="EMBL" id="CUH78768.1"/>
    </source>
</evidence>
<accession>A0A0P1GBA5</accession>
<feature type="region of interest" description="Disordered" evidence="1">
    <location>
        <begin position="1"/>
        <end position="39"/>
    </location>
</feature>
<protein>
    <submittedName>
        <fullName evidence="2">Uncharacterized protein</fullName>
    </submittedName>
</protein>
<dbReference type="RefSeq" id="WP_058290101.1">
    <property type="nucleotide sequence ID" value="NZ_CYSD01000032.1"/>
</dbReference>
<dbReference type="EMBL" id="CYSD01000032">
    <property type="protein sequence ID" value="CUH78768.1"/>
    <property type="molecule type" value="Genomic_DNA"/>
</dbReference>